<evidence type="ECO:0000256" key="9">
    <source>
        <dbReference type="ARBA" id="ARBA00022989"/>
    </source>
</evidence>
<evidence type="ECO:0000256" key="1">
    <source>
        <dbReference type="ARBA" id="ARBA00001936"/>
    </source>
</evidence>
<evidence type="ECO:0000256" key="7">
    <source>
        <dbReference type="ARBA" id="ARBA00022692"/>
    </source>
</evidence>
<keyword evidence="5" id="KW-0328">Glycosyltransferase</keyword>
<dbReference type="GO" id="GO:0000139">
    <property type="term" value="C:Golgi membrane"/>
    <property type="evidence" value="ECO:0007669"/>
    <property type="project" value="UniProtKB-SubCell"/>
</dbReference>
<evidence type="ECO:0000256" key="8">
    <source>
        <dbReference type="ARBA" id="ARBA00022968"/>
    </source>
</evidence>
<protein>
    <recommendedName>
        <fullName evidence="15">Hexosyltransferase</fullName>
    </recommendedName>
</protein>
<dbReference type="Proteomes" id="UP000639772">
    <property type="component" value="Chromosome 13"/>
</dbReference>
<accession>A0A835UEN2</accession>
<evidence type="ECO:0008006" key="15">
    <source>
        <dbReference type="Google" id="ProtNLM"/>
    </source>
</evidence>
<comment type="caution">
    <text evidence="13">The sequence shown here is derived from an EMBL/GenBank/DDBJ whole genome shotgun (WGS) entry which is preliminary data.</text>
</comment>
<keyword evidence="8" id="KW-0735">Signal-anchor</keyword>
<evidence type="ECO:0000313" key="14">
    <source>
        <dbReference type="Proteomes" id="UP000639772"/>
    </source>
</evidence>
<reference evidence="13 14" key="1">
    <citation type="journal article" date="2020" name="Nat. Food">
        <title>A phased Vanilla planifolia genome enables genetic improvement of flavour and production.</title>
        <authorList>
            <person name="Hasing T."/>
            <person name="Tang H."/>
            <person name="Brym M."/>
            <person name="Khazi F."/>
            <person name="Huang T."/>
            <person name="Chambers A.H."/>
        </authorList>
    </citation>
    <scope>NUCLEOTIDE SEQUENCE [LARGE SCALE GENOMIC DNA]</scope>
    <source>
        <tissue evidence="13">Leaf</tissue>
    </source>
</reference>
<comment type="pathway">
    <text evidence="3">Protein modification; protein glycosylation.</text>
</comment>
<evidence type="ECO:0000256" key="10">
    <source>
        <dbReference type="ARBA" id="ARBA00023034"/>
    </source>
</evidence>
<dbReference type="GO" id="GO:0016758">
    <property type="term" value="F:hexosyltransferase activity"/>
    <property type="evidence" value="ECO:0007669"/>
    <property type="project" value="InterPro"/>
</dbReference>
<comment type="cofactor">
    <cofactor evidence="1">
        <name>Mn(2+)</name>
        <dbReference type="ChEBI" id="CHEBI:29035"/>
    </cofactor>
</comment>
<dbReference type="Pfam" id="PF01762">
    <property type="entry name" value="Galactosyl_T"/>
    <property type="match status" value="1"/>
</dbReference>
<comment type="subcellular location">
    <subcellularLocation>
        <location evidence="2">Golgi apparatus membrane</location>
        <topology evidence="2">Single-pass type II membrane protein</topology>
    </subcellularLocation>
</comment>
<keyword evidence="6" id="KW-0808">Transferase</keyword>
<dbReference type="AlphaFoldDB" id="A0A835UEN2"/>
<evidence type="ECO:0000256" key="4">
    <source>
        <dbReference type="ARBA" id="ARBA00008661"/>
    </source>
</evidence>
<gene>
    <name evidence="13" type="ORF">HPP92_024414</name>
</gene>
<evidence type="ECO:0000313" key="13">
    <source>
        <dbReference type="EMBL" id="KAG0456626.1"/>
    </source>
</evidence>
<evidence type="ECO:0000256" key="11">
    <source>
        <dbReference type="ARBA" id="ARBA00023136"/>
    </source>
</evidence>
<keyword evidence="12" id="KW-0464">Manganese</keyword>
<keyword evidence="9" id="KW-1133">Transmembrane helix</keyword>
<dbReference type="OrthoDB" id="414175at2759"/>
<comment type="similarity">
    <text evidence="4">Belongs to the glycosyltransferase 31 family.</text>
</comment>
<name>A0A835UEN2_VANPL</name>
<keyword evidence="10" id="KW-0333">Golgi apparatus</keyword>
<evidence type="ECO:0000256" key="2">
    <source>
        <dbReference type="ARBA" id="ARBA00004323"/>
    </source>
</evidence>
<dbReference type="EMBL" id="JADCNM010000013">
    <property type="protein sequence ID" value="KAG0456626.1"/>
    <property type="molecule type" value="Genomic_DNA"/>
</dbReference>
<organism evidence="13 14">
    <name type="scientific">Vanilla planifolia</name>
    <name type="common">Vanilla</name>
    <dbReference type="NCBI Taxonomy" id="51239"/>
    <lineage>
        <taxon>Eukaryota</taxon>
        <taxon>Viridiplantae</taxon>
        <taxon>Streptophyta</taxon>
        <taxon>Embryophyta</taxon>
        <taxon>Tracheophyta</taxon>
        <taxon>Spermatophyta</taxon>
        <taxon>Magnoliopsida</taxon>
        <taxon>Liliopsida</taxon>
        <taxon>Asparagales</taxon>
        <taxon>Orchidaceae</taxon>
        <taxon>Vanilloideae</taxon>
        <taxon>Vanilleae</taxon>
        <taxon>Vanilla</taxon>
    </lineage>
</organism>
<evidence type="ECO:0000256" key="12">
    <source>
        <dbReference type="ARBA" id="ARBA00023211"/>
    </source>
</evidence>
<evidence type="ECO:0000256" key="6">
    <source>
        <dbReference type="ARBA" id="ARBA00022679"/>
    </source>
</evidence>
<dbReference type="InterPro" id="IPR002659">
    <property type="entry name" value="Glyco_trans_31"/>
</dbReference>
<keyword evidence="7" id="KW-0812">Transmembrane</keyword>
<sequence length="152" mass="17401">MAELKERLAFFKAAYALFDSDFYVKADDDIYLRPDRLSLLLAKDRVNPQTYLGCMKKGPVFTDPKLKCNEDVTIGAWMLAMNVNHENNKALFARLTVLHHLLLFGIFPSAQQPSLEYGIVHTLPRRVRACVLRMHVCFLPHFVEDYGSGRIA</sequence>
<keyword evidence="11" id="KW-0472">Membrane</keyword>
<dbReference type="UniPathway" id="UPA00378"/>
<proteinExistence type="inferred from homology"/>
<evidence type="ECO:0000256" key="5">
    <source>
        <dbReference type="ARBA" id="ARBA00022676"/>
    </source>
</evidence>
<evidence type="ECO:0000256" key="3">
    <source>
        <dbReference type="ARBA" id="ARBA00004922"/>
    </source>
</evidence>